<sequence>MNDIRYQAHRVLMPSFHGTRLPDWMRERLAAGVGSVCLFGTNLTGDDAQATELVAQVQKSSPNGCLVTLDEEGGDVTRLDARRGGSTAGHAVLGAVDDVALTRAVAAGIGKRLRSIGIDLDLGPVADVNCEPDNPVIGVRSFGATPDLVARHVNAFDDGLHSAGVAACIKHFPGHGATVTDSHLAMPRLDIDLDTARSRELVPFAAAVAAGVPAVMTSHVVLAALDAARPATTSSAVLDLLRHDLGFEGVIVTDALDMAGVAKPYGGPGRAAVAALAAGADLLCVGPERAPGEMEPVLAWMVNDVVAAVADGRLPAQRLADAAARVDALVTAVRSGTLPTTDEVTEPVADPDLEAARRAVSVRGQDEPFDLKNALLIEFHVTPGIAAGEVPWTLPLETAEKRSLSPADDLDSVLAEAGGRPLVALVRDAHRHAWVADRLDRIARARPDLITVETGWPVVDTAGAPTGLPGAVAIWTYGGSSVSLRAAAEVLTGASAPGRVR</sequence>
<organism evidence="5 6">
    <name type="scientific">Kineosporia mesophila</name>
    <dbReference type="NCBI Taxonomy" id="566012"/>
    <lineage>
        <taxon>Bacteria</taxon>
        <taxon>Bacillati</taxon>
        <taxon>Actinomycetota</taxon>
        <taxon>Actinomycetes</taxon>
        <taxon>Kineosporiales</taxon>
        <taxon>Kineosporiaceae</taxon>
        <taxon>Kineosporia</taxon>
    </lineage>
</organism>
<feature type="domain" description="Glycoside hydrolase family 3 N-terminal" evidence="4">
    <location>
        <begin position="31"/>
        <end position="327"/>
    </location>
</feature>
<accession>A0ABP7A517</accession>
<dbReference type="PANTHER" id="PTHR30480:SF16">
    <property type="entry name" value="GLYCOSIDE HYDROLASE FAMILY 3 DOMAIN PROTEIN"/>
    <property type="match status" value="1"/>
</dbReference>
<dbReference type="Pfam" id="PF00933">
    <property type="entry name" value="Glyco_hydro_3"/>
    <property type="match status" value="1"/>
</dbReference>
<comment type="caution">
    <text evidence="5">The sequence shown here is derived from an EMBL/GenBank/DDBJ whole genome shotgun (WGS) entry which is preliminary data.</text>
</comment>
<protein>
    <submittedName>
        <fullName evidence="5">Glycoside hydrolase family 3 protein</fullName>
    </submittedName>
</protein>
<dbReference type="EMBL" id="BAAAZO010000009">
    <property type="protein sequence ID" value="GAA3625080.1"/>
    <property type="molecule type" value="Genomic_DNA"/>
</dbReference>
<dbReference type="InterPro" id="IPR050226">
    <property type="entry name" value="NagZ_Beta-hexosaminidase"/>
</dbReference>
<dbReference type="Gene3D" id="3.20.20.300">
    <property type="entry name" value="Glycoside hydrolase, family 3, N-terminal domain"/>
    <property type="match status" value="1"/>
</dbReference>
<keyword evidence="2 5" id="KW-0378">Hydrolase</keyword>
<gene>
    <name evidence="5" type="ORF">GCM10022223_47740</name>
</gene>
<dbReference type="InterPro" id="IPR019800">
    <property type="entry name" value="Glyco_hydro_3_AS"/>
</dbReference>
<evidence type="ECO:0000256" key="2">
    <source>
        <dbReference type="ARBA" id="ARBA00022801"/>
    </source>
</evidence>
<evidence type="ECO:0000259" key="4">
    <source>
        <dbReference type="Pfam" id="PF00933"/>
    </source>
</evidence>
<dbReference type="InterPro" id="IPR036962">
    <property type="entry name" value="Glyco_hydro_3_N_sf"/>
</dbReference>
<dbReference type="PANTHER" id="PTHR30480">
    <property type="entry name" value="BETA-HEXOSAMINIDASE-RELATED"/>
    <property type="match status" value="1"/>
</dbReference>
<dbReference type="PROSITE" id="PS00775">
    <property type="entry name" value="GLYCOSYL_HYDROL_F3"/>
    <property type="match status" value="1"/>
</dbReference>
<keyword evidence="3" id="KW-0326">Glycosidase</keyword>
<evidence type="ECO:0000256" key="1">
    <source>
        <dbReference type="ARBA" id="ARBA00005336"/>
    </source>
</evidence>
<evidence type="ECO:0000313" key="5">
    <source>
        <dbReference type="EMBL" id="GAA3625080.1"/>
    </source>
</evidence>
<dbReference type="SUPFAM" id="SSF51445">
    <property type="entry name" value="(Trans)glycosidases"/>
    <property type="match status" value="1"/>
</dbReference>
<reference evidence="6" key="1">
    <citation type="journal article" date="2019" name="Int. J. Syst. Evol. Microbiol.">
        <title>The Global Catalogue of Microorganisms (GCM) 10K type strain sequencing project: providing services to taxonomists for standard genome sequencing and annotation.</title>
        <authorList>
            <consortium name="The Broad Institute Genomics Platform"/>
            <consortium name="The Broad Institute Genome Sequencing Center for Infectious Disease"/>
            <person name="Wu L."/>
            <person name="Ma J."/>
        </authorList>
    </citation>
    <scope>NUCLEOTIDE SEQUENCE [LARGE SCALE GENOMIC DNA]</scope>
    <source>
        <strain evidence="6">JCM 16902</strain>
    </source>
</reference>
<dbReference type="Proteomes" id="UP001501074">
    <property type="component" value="Unassembled WGS sequence"/>
</dbReference>
<dbReference type="GO" id="GO:0016787">
    <property type="term" value="F:hydrolase activity"/>
    <property type="evidence" value="ECO:0007669"/>
    <property type="project" value="UniProtKB-KW"/>
</dbReference>
<evidence type="ECO:0000313" key="6">
    <source>
        <dbReference type="Proteomes" id="UP001501074"/>
    </source>
</evidence>
<comment type="similarity">
    <text evidence="1">Belongs to the glycosyl hydrolase 3 family.</text>
</comment>
<dbReference type="RefSeq" id="WP_231484617.1">
    <property type="nucleotide sequence ID" value="NZ_BAAAZO010000009.1"/>
</dbReference>
<keyword evidence="6" id="KW-1185">Reference proteome</keyword>
<dbReference type="InterPro" id="IPR001764">
    <property type="entry name" value="Glyco_hydro_3_N"/>
</dbReference>
<evidence type="ECO:0000256" key="3">
    <source>
        <dbReference type="ARBA" id="ARBA00023295"/>
    </source>
</evidence>
<proteinExistence type="inferred from homology"/>
<dbReference type="InterPro" id="IPR017853">
    <property type="entry name" value="GH"/>
</dbReference>
<name>A0ABP7A517_9ACTN</name>